<feature type="domain" description="PPIase cyclophilin-type" evidence="2">
    <location>
        <begin position="151"/>
        <end position="301"/>
    </location>
</feature>
<dbReference type="FunFam" id="2.40.100.10:FF:000086">
    <property type="entry name" value="Predicted protein"/>
    <property type="match status" value="1"/>
</dbReference>
<evidence type="ECO:0000313" key="4">
    <source>
        <dbReference type="Proteomes" id="UP000326396"/>
    </source>
</evidence>
<accession>A0A5N6NSC1</accession>
<dbReference type="PANTHER" id="PTHR46873">
    <property type="entry name" value="EXPRESSED PROTEIN"/>
    <property type="match status" value="1"/>
</dbReference>
<organism evidence="3 4">
    <name type="scientific">Mikania micrantha</name>
    <name type="common">bitter vine</name>
    <dbReference type="NCBI Taxonomy" id="192012"/>
    <lineage>
        <taxon>Eukaryota</taxon>
        <taxon>Viridiplantae</taxon>
        <taxon>Streptophyta</taxon>
        <taxon>Embryophyta</taxon>
        <taxon>Tracheophyta</taxon>
        <taxon>Spermatophyta</taxon>
        <taxon>Magnoliopsida</taxon>
        <taxon>eudicotyledons</taxon>
        <taxon>Gunneridae</taxon>
        <taxon>Pentapetalae</taxon>
        <taxon>asterids</taxon>
        <taxon>campanulids</taxon>
        <taxon>Asterales</taxon>
        <taxon>Asteraceae</taxon>
        <taxon>Asteroideae</taxon>
        <taxon>Heliantheae alliance</taxon>
        <taxon>Eupatorieae</taxon>
        <taxon>Mikania</taxon>
    </lineage>
</organism>
<dbReference type="Gene3D" id="2.40.100.10">
    <property type="entry name" value="Cyclophilin-like"/>
    <property type="match status" value="1"/>
</dbReference>
<dbReference type="EMBL" id="SZYD01000009">
    <property type="protein sequence ID" value="KAD5316855.1"/>
    <property type="molecule type" value="Genomic_DNA"/>
</dbReference>
<keyword evidence="4" id="KW-1185">Reference proteome</keyword>
<dbReference type="AlphaFoldDB" id="A0A5N6NSC1"/>
<gene>
    <name evidence="3" type="ORF">E3N88_16801</name>
</gene>
<keyword evidence="1" id="KW-0472">Membrane</keyword>
<evidence type="ECO:0000259" key="2">
    <source>
        <dbReference type="Pfam" id="PF00160"/>
    </source>
</evidence>
<evidence type="ECO:0000256" key="1">
    <source>
        <dbReference type="SAM" id="Phobius"/>
    </source>
</evidence>
<sequence>MGRRQIGSQPTRRVSLIILLTGLVICSLAYMFFSVTLRPNEDIKFSETDGECCRGIESFELWGSVVKWGSDFKFNTSVECCNACKAMCNGKDGPCLCDSWVFCGNSERCGEKFGECWLKKQKDPLAPDWQEAGDNTIWTSGLCFGKGEGIVKMETKYGTLHIKLLPECTPRSFMYILELLTTRHCVGCQFYRAEGRGQSWDTKGNHLNLASFGPPFALIQGTLEAEGVAFKKIPLEECRVIQRGSVAWIGSGPEFFISLANHQEWKTTYTVFGYVLSEDMEIAEKIGNLPTLPDVWNNINVSVLVKPVSFSFRRINKPNKQNPENCLKWLRSTLPKWRSWIRTLLVQFNGYPDEGTNQGFNPEFEHNGDEGLRILSGFYAYGGTRVSRSEIEESILTINR</sequence>
<proteinExistence type="predicted"/>
<name>A0A5N6NSC1_9ASTR</name>
<keyword evidence="1" id="KW-1133">Transmembrane helix</keyword>
<reference evidence="3 4" key="1">
    <citation type="submission" date="2019-05" db="EMBL/GenBank/DDBJ databases">
        <title>Mikania micrantha, genome provides insights into the molecular mechanism of rapid growth.</title>
        <authorList>
            <person name="Liu B."/>
        </authorList>
    </citation>
    <scope>NUCLEOTIDE SEQUENCE [LARGE SCALE GENOMIC DNA]</scope>
    <source>
        <strain evidence="3">NLD-2019</strain>
        <tissue evidence="3">Leaf</tissue>
    </source>
</reference>
<comment type="caution">
    <text evidence="3">The sequence shown here is derived from an EMBL/GenBank/DDBJ whole genome shotgun (WGS) entry which is preliminary data.</text>
</comment>
<dbReference type="SUPFAM" id="SSF50891">
    <property type="entry name" value="Cyclophilin-like"/>
    <property type="match status" value="1"/>
</dbReference>
<dbReference type="GO" id="GO:0003755">
    <property type="term" value="F:peptidyl-prolyl cis-trans isomerase activity"/>
    <property type="evidence" value="ECO:0007669"/>
    <property type="project" value="InterPro"/>
</dbReference>
<evidence type="ECO:0000313" key="3">
    <source>
        <dbReference type="EMBL" id="KAD5316855.1"/>
    </source>
</evidence>
<dbReference type="InterPro" id="IPR002130">
    <property type="entry name" value="Cyclophilin-type_PPIase_dom"/>
</dbReference>
<dbReference type="Proteomes" id="UP000326396">
    <property type="component" value="Linkage Group LG17"/>
</dbReference>
<protein>
    <recommendedName>
        <fullName evidence="2">PPIase cyclophilin-type domain-containing protein</fullName>
    </recommendedName>
</protein>
<dbReference type="InterPro" id="IPR029000">
    <property type="entry name" value="Cyclophilin-like_dom_sf"/>
</dbReference>
<dbReference type="Pfam" id="PF00160">
    <property type="entry name" value="Pro_isomerase"/>
    <property type="match status" value="1"/>
</dbReference>
<keyword evidence="1" id="KW-0812">Transmembrane</keyword>
<dbReference type="PANTHER" id="PTHR46873:SF1">
    <property type="entry name" value="EXPRESSED PROTEIN"/>
    <property type="match status" value="1"/>
</dbReference>
<dbReference type="OrthoDB" id="532384at2759"/>
<feature type="transmembrane region" description="Helical" evidence="1">
    <location>
        <begin position="12"/>
        <end position="33"/>
    </location>
</feature>